<organism evidence="2 3">
    <name type="scientific">Ameca splendens</name>
    <dbReference type="NCBI Taxonomy" id="208324"/>
    <lineage>
        <taxon>Eukaryota</taxon>
        <taxon>Metazoa</taxon>
        <taxon>Chordata</taxon>
        <taxon>Craniata</taxon>
        <taxon>Vertebrata</taxon>
        <taxon>Euteleostomi</taxon>
        <taxon>Actinopterygii</taxon>
        <taxon>Neopterygii</taxon>
        <taxon>Teleostei</taxon>
        <taxon>Neoteleostei</taxon>
        <taxon>Acanthomorphata</taxon>
        <taxon>Ovalentaria</taxon>
        <taxon>Atherinomorphae</taxon>
        <taxon>Cyprinodontiformes</taxon>
        <taxon>Goodeidae</taxon>
        <taxon>Ameca</taxon>
    </lineage>
</organism>
<comment type="caution">
    <text evidence="2">The sequence shown here is derived from an EMBL/GenBank/DDBJ whole genome shotgun (WGS) entry which is preliminary data.</text>
</comment>
<feature type="region of interest" description="Disordered" evidence="1">
    <location>
        <begin position="1"/>
        <end position="148"/>
    </location>
</feature>
<evidence type="ECO:0000313" key="3">
    <source>
        <dbReference type="Proteomes" id="UP001469553"/>
    </source>
</evidence>
<reference evidence="2 3" key="1">
    <citation type="submission" date="2021-06" db="EMBL/GenBank/DDBJ databases">
        <authorList>
            <person name="Palmer J.M."/>
        </authorList>
    </citation>
    <scope>NUCLEOTIDE SEQUENCE [LARGE SCALE GENOMIC DNA]</scope>
    <source>
        <strain evidence="2 3">AS_MEX2019</strain>
        <tissue evidence="2">Muscle</tissue>
    </source>
</reference>
<name>A0ABV0Z1P8_9TELE</name>
<dbReference type="Proteomes" id="UP001469553">
    <property type="component" value="Unassembled WGS sequence"/>
</dbReference>
<accession>A0ABV0Z1P8</accession>
<dbReference type="InterPro" id="IPR052632">
    <property type="entry name" value="MICOS_subunit_Mic19"/>
</dbReference>
<proteinExistence type="predicted"/>
<protein>
    <submittedName>
        <fullName evidence="2">Uncharacterized protein</fullName>
    </submittedName>
</protein>
<dbReference type="PANTHER" id="PTHR21588:SF23">
    <property type="entry name" value="MICOS COMPLEX SUBUNIT MIC19 ISOFORM X1"/>
    <property type="match status" value="1"/>
</dbReference>
<feature type="compositionally biased region" description="Pro residues" evidence="1">
    <location>
        <begin position="86"/>
        <end position="95"/>
    </location>
</feature>
<keyword evidence="3" id="KW-1185">Reference proteome</keyword>
<evidence type="ECO:0000313" key="2">
    <source>
        <dbReference type="EMBL" id="MEQ2299566.1"/>
    </source>
</evidence>
<dbReference type="EMBL" id="JAHRIP010048229">
    <property type="protein sequence ID" value="MEQ2299566.1"/>
    <property type="molecule type" value="Genomic_DNA"/>
</dbReference>
<gene>
    <name evidence="2" type="ORF">AMECASPLE_016512</name>
</gene>
<sequence length="164" mass="17340">MGANNSTRRVSFESDENHNITVVKGIRLSENVIKRMKEPTAPTSPTLKAPTLTPSSLPRPVPPLVDLATSLPPPLPFVEPVASRAPSPPPKPPTEQPTAESLSPAPVPEPAVVPQSSPVSPPAAPPADNLFQTSDIPGSVQDAEGNTSWRRGFKASCVVLHNRE</sequence>
<dbReference type="PANTHER" id="PTHR21588">
    <property type="entry name" value="COILED-COIL-HELIX-COILED-COIL-HELIX DOMAIN CONTAINING 6"/>
    <property type="match status" value="1"/>
</dbReference>
<evidence type="ECO:0000256" key="1">
    <source>
        <dbReference type="SAM" id="MobiDB-lite"/>
    </source>
</evidence>